<dbReference type="GO" id="GO:0019752">
    <property type="term" value="P:carboxylic acid metabolic process"/>
    <property type="evidence" value="ECO:0007669"/>
    <property type="project" value="InterPro"/>
</dbReference>
<evidence type="ECO:0000313" key="5">
    <source>
        <dbReference type="EMBL" id="BAG83736.1"/>
    </source>
</evidence>
<dbReference type="InterPro" id="IPR002034">
    <property type="entry name" value="AIPM/Hcit_synth_CS"/>
</dbReference>
<dbReference type="Pfam" id="PF00682">
    <property type="entry name" value="HMGL-like"/>
    <property type="match status" value="1"/>
</dbReference>
<gene>
    <name evidence="5" type="ordered locus">CFPG_473</name>
</gene>
<dbReference type="Gene3D" id="3.20.20.70">
    <property type="entry name" value="Aldolase class I"/>
    <property type="match status" value="1"/>
</dbReference>
<keyword evidence="2 3" id="KW-0808">Transferase</keyword>
<dbReference type="InterPro" id="IPR054691">
    <property type="entry name" value="LeuA/HCS_post-cat"/>
</dbReference>
<dbReference type="Gene3D" id="1.10.238.260">
    <property type="match status" value="1"/>
</dbReference>
<dbReference type="OrthoDB" id="9804858at2"/>
<dbReference type="PROSITE" id="PS00816">
    <property type="entry name" value="AIPM_HOMOCIT_SYNTH_2"/>
    <property type="match status" value="1"/>
</dbReference>
<organism evidence="5 6">
    <name type="scientific">Azobacteroides pseudotrichonymphae genomovar. CFP2</name>
    <dbReference type="NCBI Taxonomy" id="511995"/>
    <lineage>
        <taxon>Bacteria</taxon>
        <taxon>Pseudomonadati</taxon>
        <taxon>Bacteroidota</taxon>
        <taxon>Bacteroidia</taxon>
        <taxon>Bacteroidales</taxon>
        <taxon>Candidatus Azobacteroides</taxon>
    </lineage>
</organism>
<dbReference type="SUPFAM" id="SSF51569">
    <property type="entry name" value="Aldolase"/>
    <property type="match status" value="1"/>
</dbReference>
<dbReference type="PROSITE" id="PS00815">
    <property type="entry name" value="AIPM_HOMOCIT_SYNTH_1"/>
    <property type="match status" value="1"/>
</dbReference>
<dbReference type="STRING" id="511995.CFPG_473"/>
<accession>B6YRB4</accession>
<dbReference type="Pfam" id="PF22617">
    <property type="entry name" value="HCS_D2"/>
    <property type="match status" value="1"/>
</dbReference>
<sequence>MGYFPFLIDSTLRDGEQAPNVVFLRKEKIRLAQMLSEIGIDEIEVGIPAMGEDECNTIQNIVRLKLRPIISVWSRAIKKDIEQASTLGATCIHIAFPLSDIQLQAINKTYGWVEDTFSKTIQCAKNLFERVSVGAQDASRCPIDRVIQFIDMAEKYGVFRVRFADTVGILTPIQTIEIIRTIKKKKTNMNIDFHAHNDFGMATANALTAYQVGANSLSVTINGLGERAGNAALEEILMGLRQINGKTKYDLSTLFDLCRYVSVISGRPLPDGKAICGKFAVSHESGIHTQAILSDILAFQPFNGDILGREKCSILFGKHSGKRAIIDLLKRQNIEVEESRISLLIEKIRNTANVIRRSLSSEEVVDLYLENKGI</sequence>
<dbReference type="InterPro" id="IPR013477">
    <property type="entry name" value="NifV/FrbC"/>
</dbReference>
<dbReference type="Proteomes" id="UP000000723">
    <property type="component" value="Chromosome"/>
</dbReference>
<dbReference type="InterPro" id="IPR000891">
    <property type="entry name" value="PYR_CT"/>
</dbReference>
<protein>
    <submittedName>
        <fullName evidence="5">Homocitrate synthase</fullName>
    </submittedName>
</protein>
<dbReference type="eggNOG" id="COG0119">
    <property type="taxonomic scope" value="Bacteria"/>
</dbReference>
<dbReference type="GO" id="GO:0046912">
    <property type="term" value="F:acyltransferase activity, acyl groups converted into alkyl on transfer"/>
    <property type="evidence" value="ECO:0007669"/>
    <property type="project" value="InterPro"/>
</dbReference>
<evidence type="ECO:0000313" key="6">
    <source>
        <dbReference type="Proteomes" id="UP000000723"/>
    </source>
</evidence>
<evidence type="ECO:0000256" key="1">
    <source>
        <dbReference type="ARBA" id="ARBA00006154"/>
    </source>
</evidence>
<reference evidence="6" key="1">
    <citation type="journal article" date="2008" name="Science">
        <title>Genome of an endosymbiont coupling N2 fixation to cellulolysis within RT protist cells in termite gut.</title>
        <authorList>
            <person name="Hongoh Y."/>
            <person name="Sharma V.K."/>
            <person name="Prakash T."/>
            <person name="Noda S."/>
            <person name="Toh H."/>
            <person name="Taylor T.D."/>
            <person name="Kudo T."/>
            <person name="Sakaki Y."/>
            <person name="Toyoda A."/>
            <person name="Hattori M."/>
            <person name="Ohkuma M."/>
        </authorList>
    </citation>
    <scope>NUCLEOTIDE SEQUENCE [LARGE SCALE GENOMIC DNA]</scope>
</reference>
<proteinExistence type="inferred from homology"/>
<keyword evidence="6" id="KW-1185">Reference proteome</keyword>
<dbReference type="RefSeq" id="WP_012573497.1">
    <property type="nucleotide sequence ID" value="NC_011565.1"/>
</dbReference>
<evidence type="ECO:0000259" key="4">
    <source>
        <dbReference type="PROSITE" id="PS50991"/>
    </source>
</evidence>
<evidence type="ECO:0000256" key="3">
    <source>
        <dbReference type="RuleBase" id="RU003523"/>
    </source>
</evidence>
<dbReference type="PROSITE" id="PS50991">
    <property type="entry name" value="PYR_CT"/>
    <property type="match status" value="1"/>
</dbReference>
<dbReference type="HOGENOM" id="CLU_022158_4_2_10"/>
<dbReference type="KEGG" id="aps:CFPG_473"/>
<dbReference type="InterPro" id="IPR013785">
    <property type="entry name" value="Aldolase_TIM"/>
</dbReference>
<dbReference type="AlphaFoldDB" id="B6YRB4"/>
<dbReference type="CDD" id="cd07939">
    <property type="entry name" value="DRE_TIM_NifV"/>
    <property type="match status" value="1"/>
</dbReference>
<name>B6YRB4_AZOPC</name>
<comment type="similarity">
    <text evidence="1 3">Belongs to the alpha-IPM synthase/homocitrate synthase family.</text>
</comment>
<evidence type="ECO:0000256" key="2">
    <source>
        <dbReference type="ARBA" id="ARBA00022679"/>
    </source>
</evidence>
<dbReference type="PANTHER" id="PTHR42880">
    <property type="entry name" value="HOMOCITRATE SYNTHASE"/>
    <property type="match status" value="1"/>
</dbReference>
<dbReference type="PANTHER" id="PTHR42880:SF1">
    <property type="entry name" value="ISOPROPYLMALATE_HOMOCITRATE_CITRAMALATE SYNTHASE FAMILY PROTEIN"/>
    <property type="match status" value="1"/>
</dbReference>
<feature type="domain" description="Pyruvate carboxyltransferase" evidence="4">
    <location>
        <begin position="5"/>
        <end position="255"/>
    </location>
</feature>
<dbReference type="EMBL" id="AP010656">
    <property type="protein sequence ID" value="BAG83736.1"/>
    <property type="molecule type" value="Genomic_DNA"/>
</dbReference>